<feature type="coiled-coil region" evidence="4">
    <location>
        <begin position="280"/>
        <end position="307"/>
    </location>
</feature>
<evidence type="ECO:0000259" key="6">
    <source>
        <dbReference type="Pfam" id="PF00248"/>
    </source>
</evidence>
<dbReference type="Proteomes" id="UP001189429">
    <property type="component" value="Unassembled WGS sequence"/>
</dbReference>
<feature type="coiled-coil region" evidence="4">
    <location>
        <begin position="450"/>
        <end position="505"/>
    </location>
</feature>
<name>A0ABN9P765_9DINO</name>
<dbReference type="Pfam" id="PF00248">
    <property type="entry name" value="Aldo_ket_red"/>
    <property type="match status" value="1"/>
</dbReference>
<keyword evidence="2" id="KW-0521">NADP</keyword>
<comment type="similarity">
    <text evidence="1">Belongs to the aldo/keto reductase family.</text>
</comment>
<dbReference type="InterPro" id="IPR020471">
    <property type="entry name" value="AKR"/>
</dbReference>
<dbReference type="InterPro" id="IPR036812">
    <property type="entry name" value="NAD(P)_OxRdtase_dom_sf"/>
</dbReference>
<sequence length="994" mass="109014">MKDQVEKEASADMVGYNKYMCWCDTNRKEKTEAVEIATKKIAELTTFLEEGAAKKEKLKTEIQGLAADIAEDTETLATATALRQDQNSKFKGAEADMKETRQLLTEAVEVLSKVQLLQTGAPGAEAEKAKTALVQVRNIVSRRFPKYESIMQRDFYDVLGSFDEMTQSSQVLTGAFTSDADRAKAASLAQSAQEGRLLPWEKTEEQLGQEKKPNELIGAAAGAKSYNARSGRILGVLSELKDEFTRDLAQATYEEYLALVSFQKLKSAKASEIFIATETKKRKESALADLLDAIAKAKADKAAMEDAKAADEAFLAQLEQSCKDEDAAYHQRLAARTEEIRALSEALKILTEDDDARATFGRSFSLLQQRSQRRASTEAELAQDRRSEKAMQRIAAIAKKHKNWALVSLAVRTRLDSFKEVIAAMDTMAAELATQQKKEYEKWETCKSEIDKTEDTIKVEERTKKELGETHTSLVDKIGTLNGEIAELRKQVADNEVALKDAGEDRKAENQLYQASVMDQRATVRILEKALARLKTYYAMLQTEQPVPGATAPAPPARGKAYEKGAGAAGVLQVIQMVIEDATRTEQALDKDENDAQKRYAAIVNDLTASIEADRIAIEEKEQQVAATEVEKSETEEAQLANEEELKNLAELLHAHHLECDPHGCGWPPQAWMPGNLSGGTQGRGRDPDAVAPALNPPASVWRFYFGPRMDAAGLPRELQRSADFLLKYFDIRQKARQEEMDAIGDAKAILSGADFGPVLEALGRGYRLIDTAQVYNNEKGVGAALRKSGLPRESVFIETKASHGYDRTMKACKQSLKKLGHRCVGSAVRCSGPGLSVRALRWFALSRATWADMRNTGTWRAMEDRFVRTGQGEGHRSHQLFHPAFAAAAGDMPRQAHGEPGGVSSPAGADGAPGLLCEARHPSPGVCLPGLWGRATDRELLRLPGGAGSRTAAHGVTPAQVLLRWATQKGCHVVPKSSNPQRTRFADGRPRGG</sequence>
<feature type="coiled-coil region" evidence="4">
    <location>
        <begin position="48"/>
        <end position="75"/>
    </location>
</feature>
<evidence type="ECO:0000313" key="8">
    <source>
        <dbReference type="Proteomes" id="UP001189429"/>
    </source>
</evidence>
<feature type="domain" description="NADP-dependent oxidoreductase" evidence="6">
    <location>
        <begin position="761"/>
        <end position="824"/>
    </location>
</feature>
<evidence type="ECO:0000256" key="4">
    <source>
        <dbReference type="SAM" id="Coils"/>
    </source>
</evidence>
<organism evidence="7 8">
    <name type="scientific">Prorocentrum cordatum</name>
    <dbReference type="NCBI Taxonomy" id="2364126"/>
    <lineage>
        <taxon>Eukaryota</taxon>
        <taxon>Sar</taxon>
        <taxon>Alveolata</taxon>
        <taxon>Dinophyceae</taxon>
        <taxon>Prorocentrales</taxon>
        <taxon>Prorocentraceae</taxon>
        <taxon>Prorocentrum</taxon>
    </lineage>
</organism>
<evidence type="ECO:0000256" key="5">
    <source>
        <dbReference type="SAM" id="MobiDB-lite"/>
    </source>
</evidence>
<keyword evidence="4" id="KW-0175">Coiled coil</keyword>
<reference evidence="7" key="1">
    <citation type="submission" date="2023-10" db="EMBL/GenBank/DDBJ databases">
        <authorList>
            <person name="Chen Y."/>
            <person name="Shah S."/>
            <person name="Dougan E. K."/>
            <person name="Thang M."/>
            <person name="Chan C."/>
        </authorList>
    </citation>
    <scope>NUCLEOTIDE SEQUENCE [LARGE SCALE GENOMIC DNA]</scope>
</reference>
<accession>A0ABN9P765</accession>
<gene>
    <name evidence="7" type="ORF">PCOR1329_LOCUS298</name>
</gene>
<evidence type="ECO:0000256" key="2">
    <source>
        <dbReference type="ARBA" id="ARBA00022857"/>
    </source>
</evidence>
<feature type="coiled-coil region" evidence="4">
    <location>
        <begin position="604"/>
        <end position="638"/>
    </location>
</feature>
<proteinExistence type="inferred from homology"/>
<evidence type="ECO:0000313" key="7">
    <source>
        <dbReference type="EMBL" id="CAK0788394.1"/>
    </source>
</evidence>
<feature type="compositionally biased region" description="Basic and acidic residues" evidence="5">
    <location>
        <begin position="985"/>
        <end position="994"/>
    </location>
</feature>
<dbReference type="SUPFAM" id="SSF51430">
    <property type="entry name" value="NAD(P)-linked oxidoreductase"/>
    <property type="match status" value="2"/>
</dbReference>
<feature type="region of interest" description="Disordered" evidence="5">
    <location>
        <begin position="974"/>
        <end position="994"/>
    </location>
</feature>
<dbReference type="PANTHER" id="PTHR43827">
    <property type="entry name" value="2,5-DIKETO-D-GLUCONIC ACID REDUCTASE"/>
    <property type="match status" value="1"/>
</dbReference>
<dbReference type="Gene3D" id="3.20.20.100">
    <property type="entry name" value="NADP-dependent oxidoreductase domain"/>
    <property type="match status" value="2"/>
</dbReference>
<dbReference type="PRINTS" id="PR00069">
    <property type="entry name" value="ALDKETRDTASE"/>
</dbReference>
<protein>
    <recommendedName>
        <fullName evidence="6">NADP-dependent oxidoreductase domain-containing protein</fullName>
    </recommendedName>
</protein>
<dbReference type="InterPro" id="IPR023210">
    <property type="entry name" value="NADP_OxRdtase_dom"/>
</dbReference>
<keyword evidence="8" id="KW-1185">Reference proteome</keyword>
<dbReference type="InterPro" id="IPR018170">
    <property type="entry name" value="Aldo/ket_reductase_CS"/>
</dbReference>
<dbReference type="EMBL" id="CAUYUJ010000048">
    <property type="protein sequence ID" value="CAK0788394.1"/>
    <property type="molecule type" value="Genomic_DNA"/>
</dbReference>
<dbReference type="PROSITE" id="PS00798">
    <property type="entry name" value="ALDOKETO_REDUCTASE_1"/>
    <property type="match status" value="1"/>
</dbReference>
<keyword evidence="3" id="KW-0560">Oxidoreductase</keyword>
<comment type="caution">
    <text evidence="7">The sequence shown here is derived from an EMBL/GenBank/DDBJ whole genome shotgun (WGS) entry which is preliminary data.</text>
</comment>
<evidence type="ECO:0000256" key="1">
    <source>
        <dbReference type="ARBA" id="ARBA00007905"/>
    </source>
</evidence>
<evidence type="ECO:0000256" key="3">
    <source>
        <dbReference type="ARBA" id="ARBA00023002"/>
    </source>
</evidence>
<dbReference type="PANTHER" id="PTHR43827:SF3">
    <property type="entry name" value="NADP-DEPENDENT OXIDOREDUCTASE DOMAIN-CONTAINING PROTEIN"/>
    <property type="match status" value="1"/>
</dbReference>